<evidence type="ECO:0000313" key="1">
    <source>
        <dbReference type="EMBL" id="OGN27776.1"/>
    </source>
</evidence>
<name>A0A1F8GT09_9BACT</name>
<evidence type="ECO:0008006" key="3">
    <source>
        <dbReference type="Google" id="ProtNLM"/>
    </source>
</evidence>
<sequence length="222" mass="25915">MKDITIIFTTYNKVPKEWAKYHKEVLLEAIGDAPVISVTKESTDWGVNLLQDEYGIDNLFRQFLRAAKIATTPYVAVAEDDTLYPKEHFEYRPPLDKVAYDLNRWAILAWTKPMYFHKPGICNAGMIAPRELLIKAIEERFNGRTHLPEMLQKEIGRNEYEKRYGITEILTAPYYGAYPFIGICHTGSVEIDQQKKIKRVWPVRAYDIPKWGRAEEIIKKFQ</sequence>
<organism evidence="1 2">
    <name type="scientific">Candidatus Yanofskybacteria bacterium RIFCSPLOWO2_01_FULL_49_17</name>
    <dbReference type="NCBI Taxonomy" id="1802700"/>
    <lineage>
        <taxon>Bacteria</taxon>
        <taxon>Candidatus Yanofskyibacteriota</taxon>
    </lineage>
</organism>
<dbReference type="AlphaFoldDB" id="A0A1F8GT09"/>
<protein>
    <recommendedName>
        <fullName evidence="3">Glycosyltransferase</fullName>
    </recommendedName>
</protein>
<proteinExistence type="predicted"/>
<accession>A0A1F8GT09</accession>
<dbReference type="Proteomes" id="UP000178444">
    <property type="component" value="Unassembled WGS sequence"/>
</dbReference>
<dbReference type="EMBL" id="MGKO01000007">
    <property type="protein sequence ID" value="OGN27776.1"/>
    <property type="molecule type" value="Genomic_DNA"/>
</dbReference>
<reference evidence="1 2" key="1">
    <citation type="journal article" date="2016" name="Nat. Commun.">
        <title>Thousands of microbial genomes shed light on interconnected biogeochemical processes in an aquifer system.</title>
        <authorList>
            <person name="Anantharaman K."/>
            <person name="Brown C.T."/>
            <person name="Hug L.A."/>
            <person name="Sharon I."/>
            <person name="Castelle C.J."/>
            <person name="Probst A.J."/>
            <person name="Thomas B.C."/>
            <person name="Singh A."/>
            <person name="Wilkins M.J."/>
            <person name="Karaoz U."/>
            <person name="Brodie E.L."/>
            <person name="Williams K.H."/>
            <person name="Hubbard S.S."/>
            <person name="Banfield J.F."/>
        </authorList>
    </citation>
    <scope>NUCLEOTIDE SEQUENCE [LARGE SCALE GENOMIC DNA]</scope>
</reference>
<comment type="caution">
    <text evidence="1">The sequence shown here is derived from an EMBL/GenBank/DDBJ whole genome shotgun (WGS) entry which is preliminary data.</text>
</comment>
<evidence type="ECO:0000313" key="2">
    <source>
        <dbReference type="Proteomes" id="UP000178444"/>
    </source>
</evidence>
<gene>
    <name evidence="1" type="ORF">A2941_02790</name>
</gene>